<dbReference type="GO" id="GO:0006364">
    <property type="term" value="P:rRNA processing"/>
    <property type="evidence" value="ECO:0007669"/>
    <property type="project" value="UniProtKB-KW"/>
</dbReference>
<feature type="compositionally biased region" description="Pro residues" evidence="8">
    <location>
        <begin position="1"/>
        <end position="11"/>
    </location>
</feature>
<feature type="region of interest" description="Disordered" evidence="8">
    <location>
        <begin position="270"/>
        <end position="324"/>
    </location>
</feature>
<evidence type="ECO:0000256" key="4">
    <source>
        <dbReference type="ARBA" id="ARBA00022737"/>
    </source>
</evidence>
<dbReference type="PANTHER" id="PTHR18359">
    <property type="entry name" value="WD-REPEAT PROTEIN-RELATED"/>
    <property type="match status" value="1"/>
</dbReference>
<feature type="compositionally biased region" description="Basic and acidic residues" evidence="8">
    <location>
        <begin position="23"/>
        <end position="42"/>
    </location>
</feature>
<dbReference type="InterPro" id="IPR001680">
    <property type="entry name" value="WD40_rpt"/>
</dbReference>
<feature type="compositionally biased region" description="Basic and acidic residues" evidence="8">
    <location>
        <begin position="205"/>
        <end position="221"/>
    </location>
</feature>
<dbReference type="AlphaFoldDB" id="A0A086JZ71"/>
<feature type="region of interest" description="Disordered" evidence="8">
    <location>
        <begin position="1"/>
        <end position="221"/>
    </location>
</feature>
<comment type="similarity">
    <text evidence="6">Belongs to the WD repeat UTP18 family.</text>
</comment>
<evidence type="ECO:0000256" key="3">
    <source>
        <dbReference type="ARBA" id="ARBA00022574"/>
    </source>
</evidence>
<evidence type="ECO:0000256" key="2">
    <source>
        <dbReference type="ARBA" id="ARBA00022552"/>
    </source>
</evidence>
<feature type="compositionally biased region" description="Polar residues" evidence="8">
    <location>
        <begin position="66"/>
        <end position="78"/>
    </location>
</feature>
<proteinExistence type="inferred from homology"/>
<comment type="subcellular location">
    <subcellularLocation>
        <location evidence="1">Nucleus</location>
        <location evidence="1">Nucleolus</location>
    </subcellularLocation>
</comment>
<dbReference type="SMART" id="SM00320">
    <property type="entry name" value="WD40"/>
    <property type="match status" value="5"/>
</dbReference>
<evidence type="ECO:0000313" key="10">
    <source>
        <dbReference type="Proteomes" id="UP000028828"/>
    </source>
</evidence>
<dbReference type="Proteomes" id="UP000028828">
    <property type="component" value="Unassembled WGS sequence"/>
</dbReference>
<name>A0A086JZ71_TOXGO</name>
<dbReference type="VEuPathDB" id="ToxoDB:TGP89_234610"/>
<protein>
    <submittedName>
        <fullName evidence="9">WD-40 repeat protein</fullName>
    </submittedName>
</protein>
<dbReference type="GO" id="GO:0034388">
    <property type="term" value="C:Pwp2p-containing subcomplex of 90S preribosome"/>
    <property type="evidence" value="ECO:0007669"/>
    <property type="project" value="TreeGrafter"/>
</dbReference>
<keyword evidence="4" id="KW-0677">Repeat</keyword>
<dbReference type="EMBL" id="AEYI02001439">
    <property type="protein sequence ID" value="KFG37439.1"/>
    <property type="molecule type" value="Genomic_DNA"/>
</dbReference>
<evidence type="ECO:0000256" key="6">
    <source>
        <dbReference type="ARBA" id="ARBA00025767"/>
    </source>
</evidence>
<dbReference type="SUPFAM" id="SSF50978">
    <property type="entry name" value="WD40 repeat-like"/>
    <property type="match status" value="1"/>
</dbReference>
<dbReference type="PROSITE" id="PS50082">
    <property type="entry name" value="WD_REPEATS_2"/>
    <property type="match status" value="1"/>
</dbReference>
<evidence type="ECO:0000256" key="1">
    <source>
        <dbReference type="ARBA" id="ARBA00004604"/>
    </source>
</evidence>
<dbReference type="PANTHER" id="PTHR18359:SF0">
    <property type="entry name" value="U3 SMALL NUCLEOLAR RNA-ASSOCIATED PROTEIN 18 HOMOLOG"/>
    <property type="match status" value="1"/>
</dbReference>
<keyword evidence="5" id="KW-0539">Nucleus</keyword>
<feature type="compositionally biased region" description="Low complexity" evidence="8">
    <location>
        <begin position="86"/>
        <end position="96"/>
    </location>
</feature>
<evidence type="ECO:0000256" key="8">
    <source>
        <dbReference type="SAM" id="MobiDB-lite"/>
    </source>
</evidence>
<keyword evidence="3 7" id="KW-0853">WD repeat</keyword>
<sequence length="702" mass="76406">MARPKPAPVETPPAGGSSQQQRQRADRSRGKEKRFFTEKPADTEPPVSDGEKRKTKRARVGKRQDSLTAASSGVQPGQESARRRTAGATASTNASAIVPDEVRELERFLFGARSRAENAGETQTAKATATQKRRKSGGREREAKDAASSQGVDGDAADSLQPRKKKRHGEKDETNGEGATAAPAAKNGAASSEEREEEASSSEGRASEETGDAREANGDSRRVWVDPDDACVSVNICANRKLRKLRVSEQEETLGGDALQKRLATLHRRLVQSQASTSWVEKARQRKREAEVARDAQKREAGDSDVSDDASSPHVTQTGQSVAGIQSGSSVFSSKGLLRRLARERKTGALVEATRERIPQKKIVIRRLANANEAEPNASVISALEFHPRTSLLMTAGRDQALRLFSVDGKENRKVESVFLQDFPVLGARFTRHNGGGQILAISNANRSLAEYDLETGSVNKIPGIAGRRQERCFHFLEMGGGRRAEDASSFLVTQKTFALASANSQDVLLCDVQSKRLLNVFSMNANVAALAFHPTKEAIFTADREAFIYEWDLRSGNCVSKFQDASCLRLSAMAASPAACLSSTYEASSFLATGSRTGYVDFFSLSDSASTKPVKELGNLTTEISTLAFHPSNQLLCAASRWKKDALRLIHLPSLTVYQNWPTERTPLRYVTAADFSCDNGFLAVGNDRGNALLYQIRHFA</sequence>
<organism evidence="9 10">
    <name type="scientific">Toxoplasma gondii p89</name>
    <dbReference type="NCBI Taxonomy" id="943119"/>
    <lineage>
        <taxon>Eukaryota</taxon>
        <taxon>Sar</taxon>
        <taxon>Alveolata</taxon>
        <taxon>Apicomplexa</taxon>
        <taxon>Conoidasida</taxon>
        <taxon>Coccidia</taxon>
        <taxon>Eucoccidiorida</taxon>
        <taxon>Eimeriorina</taxon>
        <taxon>Sarcocystidae</taxon>
        <taxon>Toxoplasma</taxon>
    </lineage>
</organism>
<dbReference type="InterPro" id="IPR015943">
    <property type="entry name" value="WD40/YVTN_repeat-like_dom_sf"/>
</dbReference>
<feature type="compositionally biased region" description="Low complexity" evidence="8">
    <location>
        <begin position="176"/>
        <end position="191"/>
    </location>
</feature>
<accession>A0A086JZ71</accession>
<dbReference type="GO" id="GO:0032040">
    <property type="term" value="C:small-subunit processome"/>
    <property type="evidence" value="ECO:0007669"/>
    <property type="project" value="TreeGrafter"/>
</dbReference>
<dbReference type="OrthoDB" id="331333at2759"/>
<feature type="compositionally biased region" description="Basic and acidic residues" evidence="8">
    <location>
        <begin position="288"/>
        <end position="302"/>
    </location>
</feature>
<keyword evidence="2" id="KW-0698">rRNA processing</keyword>
<comment type="caution">
    <text evidence="9">The sequence shown here is derived from an EMBL/GenBank/DDBJ whole genome shotgun (WGS) entry which is preliminary data.</text>
</comment>
<dbReference type="InterPro" id="IPR036322">
    <property type="entry name" value="WD40_repeat_dom_sf"/>
</dbReference>
<gene>
    <name evidence="9" type="ORF">TGP89_234610</name>
</gene>
<feature type="repeat" description="WD" evidence="7">
    <location>
        <begin position="521"/>
        <end position="562"/>
    </location>
</feature>
<dbReference type="Gene3D" id="2.130.10.10">
    <property type="entry name" value="YVTN repeat-like/Quinoprotein amine dehydrogenase"/>
    <property type="match status" value="1"/>
</dbReference>
<reference evidence="9 10" key="1">
    <citation type="submission" date="2014-03" db="EMBL/GenBank/DDBJ databases">
        <authorList>
            <person name="Sibley D."/>
            <person name="Venepally P."/>
            <person name="Karamycheva S."/>
            <person name="Hadjithomas M."/>
            <person name="Khan A."/>
            <person name="Brunk B."/>
            <person name="Roos D."/>
            <person name="Caler E."/>
            <person name="Lorenzi H."/>
        </authorList>
    </citation>
    <scope>NUCLEOTIDE SEQUENCE [LARGE SCALE GENOMIC DNA]</scope>
    <source>
        <strain evidence="10">p89</strain>
    </source>
</reference>
<feature type="compositionally biased region" description="Polar residues" evidence="8">
    <location>
        <begin position="313"/>
        <end position="324"/>
    </location>
</feature>
<dbReference type="InterPro" id="IPR045161">
    <property type="entry name" value="Utp18"/>
</dbReference>
<evidence type="ECO:0000256" key="7">
    <source>
        <dbReference type="PROSITE-ProRule" id="PRU00221"/>
    </source>
</evidence>
<evidence type="ECO:0000313" key="9">
    <source>
        <dbReference type="EMBL" id="KFG37439.1"/>
    </source>
</evidence>
<evidence type="ECO:0000256" key="5">
    <source>
        <dbReference type="ARBA" id="ARBA00023242"/>
    </source>
</evidence>